<reference evidence="1 2" key="1">
    <citation type="submission" date="2024-07" db="EMBL/GenBank/DDBJ databases">
        <title>Chromosome-level genome assembly of the water stick insect Ranatra chinensis (Heteroptera: Nepidae).</title>
        <authorList>
            <person name="Liu X."/>
        </authorList>
    </citation>
    <scope>NUCLEOTIDE SEQUENCE [LARGE SCALE GENOMIC DNA]</scope>
    <source>
        <strain evidence="1">Cailab_2021Rc</strain>
        <tissue evidence="1">Muscle</tissue>
    </source>
</reference>
<protein>
    <submittedName>
        <fullName evidence="1">Uncharacterized protein</fullName>
    </submittedName>
</protein>
<comment type="caution">
    <text evidence="1">The sequence shown here is derived from an EMBL/GenBank/DDBJ whole genome shotgun (WGS) entry which is preliminary data.</text>
</comment>
<dbReference type="AlphaFoldDB" id="A0ABD0Z3I7"/>
<evidence type="ECO:0000313" key="2">
    <source>
        <dbReference type="Proteomes" id="UP001558652"/>
    </source>
</evidence>
<evidence type="ECO:0000313" key="1">
    <source>
        <dbReference type="EMBL" id="KAL1139077.1"/>
    </source>
</evidence>
<gene>
    <name evidence="1" type="ORF">AAG570_009138</name>
</gene>
<sequence length="101" mass="11444">MNVFLNGAALKAHLVAQLLSFINDGRTTGGRHIHELSLKQASASHEVAYPADVWFPISVYTMVPQPTEEKKNINGWSKLRRISGHRFPEGRPETLWLDFFV</sequence>
<dbReference type="Proteomes" id="UP001558652">
    <property type="component" value="Unassembled WGS sequence"/>
</dbReference>
<proteinExistence type="predicted"/>
<keyword evidence="2" id="KW-1185">Reference proteome</keyword>
<name>A0ABD0Z3I7_9HEMI</name>
<dbReference type="EMBL" id="JBFDAA010000003">
    <property type="protein sequence ID" value="KAL1139077.1"/>
    <property type="molecule type" value="Genomic_DNA"/>
</dbReference>
<accession>A0ABD0Z3I7</accession>
<organism evidence="1 2">
    <name type="scientific">Ranatra chinensis</name>
    <dbReference type="NCBI Taxonomy" id="642074"/>
    <lineage>
        <taxon>Eukaryota</taxon>
        <taxon>Metazoa</taxon>
        <taxon>Ecdysozoa</taxon>
        <taxon>Arthropoda</taxon>
        <taxon>Hexapoda</taxon>
        <taxon>Insecta</taxon>
        <taxon>Pterygota</taxon>
        <taxon>Neoptera</taxon>
        <taxon>Paraneoptera</taxon>
        <taxon>Hemiptera</taxon>
        <taxon>Heteroptera</taxon>
        <taxon>Panheteroptera</taxon>
        <taxon>Nepomorpha</taxon>
        <taxon>Nepidae</taxon>
        <taxon>Ranatrinae</taxon>
        <taxon>Ranatra</taxon>
    </lineage>
</organism>